<dbReference type="AlphaFoldDB" id="A0A2B7YB43"/>
<dbReference type="EMBL" id="PDNB01000005">
    <property type="protein sequence ID" value="PGH18253.1"/>
    <property type="molecule type" value="Genomic_DNA"/>
</dbReference>
<protein>
    <submittedName>
        <fullName evidence="1">Uncharacterized protein</fullName>
    </submittedName>
</protein>
<proteinExistence type="predicted"/>
<accession>A0A2B7YB43</accession>
<dbReference type="CDD" id="cd06152">
    <property type="entry name" value="YjgF_YER057c_UK114_like_4"/>
    <property type="match status" value="1"/>
</dbReference>
<dbReference type="Proteomes" id="UP000223968">
    <property type="component" value="Unassembled WGS sequence"/>
</dbReference>
<reference evidence="1 2" key="1">
    <citation type="submission" date="2017-10" db="EMBL/GenBank/DDBJ databases">
        <title>Comparative genomics in systemic dimorphic fungi from Ajellomycetaceae.</title>
        <authorList>
            <person name="Munoz J.F."/>
            <person name="Mcewen J.G."/>
            <person name="Clay O.K."/>
            <person name="Cuomo C.A."/>
        </authorList>
    </citation>
    <scope>NUCLEOTIDE SEQUENCE [LARGE SCALE GENOMIC DNA]</scope>
    <source>
        <strain evidence="1 2">UAMH5409</strain>
    </source>
</reference>
<name>A0A2B7YB43_9EURO</name>
<comment type="caution">
    <text evidence="1">The sequence shown here is derived from an EMBL/GenBank/DDBJ whole genome shotgun (WGS) entry which is preliminary data.</text>
</comment>
<dbReference type="InterPro" id="IPR035959">
    <property type="entry name" value="RutC-like_sf"/>
</dbReference>
<dbReference type="SUPFAM" id="SSF55298">
    <property type="entry name" value="YjgF-like"/>
    <property type="match status" value="1"/>
</dbReference>
<dbReference type="STRING" id="1447875.A0A2B7YB43"/>
<gene>
    <name evidence="1" type="ORF">AJ79_00592</name>
</gene>
<dbReference type="OrthoDB" id="4191879at2759"/>
<evidence type="ECO:0000313" key="2">
    <source>
        <dbReference type="Proteomes" id="UP000223968"/>
    </source>
</evidence>
<sequence length="138" mass="15342">MSHLNYCEYEGFGQTARKNTHYNQAVRIGDIIECSGQGGWDRITEKIPEDMGEQVDQAFANVEYALRQAGGKGWEQVYKVRVYTAPLSEEIAGHIIRNLRKYCPKHQPLLTAVGVQALAFGMCVEIEATAHLGGKGEN</sequence>
<evidence type="ECO:0000313" key="1">
    <source>
        <dbReference type="EMBL" id="PGH18253.1"/>
    </source>
</evidence>
<dbReference type="PANTHER" id="PTHR43857:SF1">
    <property type="entry name" value="YJGH FAMILY PROTEIN"/>
    <property type="match status" value="1"/>
</dbReference>
<keyword evidence="2" id="KW-1185">Reference proteome</keyword>
<organism evidence="1 2">
    <name type="scientific">Helicocarpus griseus UAMH5409</name>
    <dbReference type="NCBI Taxonomy" id="1447875"/>
    <lineage>
        <taxon>Eukaryota</taxon>
        <taxon>Fungi</taxon>
        <taxon>Dikarya</taxon>
        <taxon>Ascomycota</taxon>
        <taxon>Pezizomycotina</taxon>
        <taxon>Eurotiomycetes</taxon>
        <taxon>Eurotiomycetidae</taxon>
        <taxon>Onygenales</taxon>
        <taxon>Ajellomycetaceae</taxon>
        <taxon>Helicocarpus</taxon>
    </lineage>
</organism>
<dbReference type="Pfam" id="PF01042">
    <property type="entry name" value="Ribonuc_L-PSP"/>
    <property type="match status" value="1"/>
</dbReference>
<dbReference type="InterPro" id="IPR006175">
    <property type="entry name" value="YjgF/YER057c/UK114"/>
</dbReference>
<dbReference type="PANTHER" id="PTHR43857">
    <property type="entry name" value="BLR7761 PROTEIN"/>
    <property type="match status" value="1"/>
</dbReference>
<dbReference type="Gene3D" id="3.30.1330.40">
    <property type="entry name" value="RutC-like"/>
    <property type="match status" value="1"/>
</dbReference>